<name>A0A1C9CHM9_PLOCA</name>
<evidence type="ECO:0000313" key="1">
    <source>
        <dbReference type="EMBL" id="AOM67896.1"/>
    </source>
</evidence>
<reference evidence="1" key="1">
    <citation type="journal article" date="2016" name="BMC Biol.">
        <title>Parallel evolution of highly conserved plastid genome architecture in red seaweeds and seed plants.</title>
        <authorList>
            <person name="Lee J."/>
            <person name="Cho C.H."/>
            <person name="Park S.I."/>
            <person name="Choi J.W."/>
            <person name="Song H.S."/>
            <person name="West J.A."/>
            <person name="Bhattacharya D."/>
            <person name="Yoon H.S."/>
        </authorList>
    </citation>
    <scope>NUCLEOTIDE SEQUENCE</scope>
</reference>
<dbReference type="AlphaFoldDB" id="A0A1C9CHM9"/>
<dbReference type="RefSeq" id="YP_009297958.1">
    <property type="nucleotide sequence ID" value="NC_031179.1"/>
</dbReference>
<accession>A0A1C9CHM9</accession>
<sequence>MESLDYILGIDNLNTINELSAETPIGWSSTCLDQTINYYIDCNSIISDEIEKHNQEEK</sequence>
<keyword evidence="1" id="KW-0934">Plastid</keyword>
<dbReference type="GeneID" id="29074497"/>
<dbReference type="EMBL" id="KX284727">
    <property type="protein sequence ID" value="AOM67896.1"/>
    <property type="molecule type" value="Genomic_DNA"/>
</dbReference>
<geneLocation type="plastid" evidence="1"/>
<gene>
    <name evidence="1" type="primary">orf58</name>
    <name evidence="1" type="ORF">Plocam_060</name>
</gene>
<organism evidence="1">
    <name type="scientific">Plocamium cartilagineum</name>
    <name type="common">Red comb weed</name>
    <name type="synonym">Gelidium cartilagineum</name>
    <dbReference type="NCBI Taxonomy" id="31452"/>
    <lineage>
        <taxon>Eukaryota</taxon>
        <taxon>Rhodophyta</taxon>
        <taxon>Florideophyceae</taxon>
        <taxon>Rhodymeniophycidae</taxon>
        <taxon>Plocamiales</taxon>
        <taxon>Plocamiaceae</taxon>
        <taxon>Plocamium</taxon>
    </lineage>
</organism>
<proteinExistence type="predicted"/>
<protein>
    <submittedName>
        <fullName evidence="1">Uncharacterized protein</fullName>
    </submittedName>
</protein>